<reference evidence="2" key="1">
    <citation type="submission" date="2022-11" db="EMBL/GenBank/DDBJ databases">
        <authorList>
            <person name="Petersen C."/>
        </authorList>
    </citation>
    <scope>NUCLEOTIDE SEQUENCE</scope>
    <source>
        <strain evidence="2">IBT 29864</strain>
    </source>
</reference>
<sequence length="79" mass="8486">MDVDDPQESSGVGYASPTSKIGSKARILEEDTPPADRHSVPTANAQRTTSNAAVSSVYVGYVITFTDDYSRGSWAYAIR</sequence>
<comment type="caution">
    <text evidence="2">The sequence shown here is derived from an EMBL/GenBank/DDBJ whole genome shotgun (WGS) entry which is preliminary data.</text>
</comment>
<reference evidence="2" key="2">
    <citation type="journal article" date="2023" name="IMA Fungus">
        <title>Comparative genomic study of the Penicillium genus elucidates a diverse pangenome and 15 lateral gene transfer events.</title>
        <authorList>
            <person name="Petersen C."/>
            <person name="Sorensen T."/>
            <person name="Nielsen M.R."/>
            <person name="Sondergaard T.E."/>
            <person name="Sorensen J.L."/>
            <person name="Fitzpatrick D.A."/>
            <person name="Frisvad J.C."/>
            <person name="Nielsen K.L."/>
        </authorList>
    </citation>
    <scope>NUCLEOTIDE SEQUENCE</scope>
    <source>
        <strain evidence="2">IBT 29864</strain>
    </source>
</reference>
<accession>A0A9W9RR98</accession>
<feature type="compositionally biased region" description="Polar residues" evidence="1">
    <location>
        <begin position="41"/>
        <end position="50"/>
    </location>
</feature>
<protein>
    <submittedName>
        <fullName evidence="2">Uncharacterized protein</fullName>
    </submittedName>
</protein>
<feature type="region of interest" description="Disordered" evidence="1">
    <location>
        <begin position="1"/>
        <end position="25"/>
    </location>
</feature>
<dbReference type="Proteomes" id="UP001147782">
    <property type="component" value="Unassembled WGS sequence"/>
</dbReference>
<gene>
    <name evidence="2" type="ORF">N7496_010653</name>
</gene>
<organism evidence="2 3">
    <name type="scientific">Penicillium cataractarum</name>
    <dbReference type="NCBI Taxonomy" id="2100454"/>
    <lineage>
        <taxon>Eukaryota</taxon>
        <taxon>Fungi</taxon>
        <taxon>Dikarya</taxon>
        <taxon>Ascomycota</taxon>
        <taxon>Pezizomycotina</taxon>
        <taxon>Eurotiomycetes</taxon>
        <taxon>Eurotiomycetidae</taxon>
        <taxon>Eurotiales</taxon>
        <taxon>Aspergillaceae</taxon>
        <taxon>Penicillium</taxon>
    </lineage>
</organism>
<dbReference type="EMBL" id="JAPZBS010000008">
    <property type="protein sequence ID" value="KAJ5364940.1"/>
    <property type="molecule type" value="Genomic_DNA"/>
</dbReference>
<name>A0A9W9RR98_9EURO</name>
<feature type="region of interest" description="Disordered" evidence="1">
    <location>
        <begin position="31"/>
        <end position="50"/>
    </location>
</feature>
<evidence type="ECO:0000313" key="3">
    <source>
        <dbReference type="Proteomes" id="UP001147782"/>
    </source>
</evidence>
<dbReference type="AlphaFoldDB" id="A0A9W9RR98"/>
<keyword evidence="3" id="KW-1185">Reference proteome</keyword>
<proteinExistence type="predicted"/>
<dbReference type="GeneID" id="81442745"/>
<evidence type="ECO:0000256" key="1">
    <source>
        <dbReference type="SAM" id="MobiDB-lite"/>
    </source>
</evidence>
<evidence type="ECO:0000313" key="2">
    <source>
        <dbReference type="EMBL" id="KAJ5364940.1"/>
    </source>
</evidence>
<dbReference type="RefSeq" id="XP_056552566.1">
    <property type="nucleotide sequence ID" value="XM_056703566.1"/>
</dbReference>